<dbReference type="GO" id="GO:0046872">
    <property type="term" value="F:metal ion binding"/>
    <property type="evidence" value="ECO:0007669"/>
    <property type="project" value="UniProtKB-KW"/>
</dbReference>
<comment type="similarity">
    <text evidence="4">Belongs to the YmdB-like family.</text>
</comment>
<keyword evidence="3" id="KW-0408">Iron</keyword>
<dbReference type="Proteomes" id="UP000231292">
    <property type="component" value="Unassembled WGS sequence"/>
</dbReference>
<evidence type="ECO:0000256" key="4">
    <source>
        <dbReference type="ARBA" id="ARBA00061401"/>
    </source>
</evidence>
<dbReference type="NCBIfam" id="TIGR00282">
    <property type="entry name" value="TIGR00282 family metallophosphoesterase"/>
    <property type="match status" value="1"/>
</dbReference>
<feature type="binding site" evidence="6">
    <location>
        <position position="39"/>
    </location>
    <ligand>
        <name>Fe cation</name>
        <dbReference type="ChEBI" id="CHEBI:24875"/>
        <label>2</label>
    </ligand>
</feature>
<protein>
    <submittedName>
        <fullName evidence="7">TIGR00282 family metallophosphoesterase</fullName>
    </submittedName>
</protein>
<evidence type="ECO:0000256" key="6">
    <source>
        <dbReference type="PIRSR" id="PIRSR004789-51"/>
    </source>
</evidence>
<dbReference type="CDD" id="cd07382">
    <property type="entry name" value="MPP_DR1281"/>
    <property type="match status" value="1"/>
</dbReference>
<evidence type="ECO:0000256" key="5">
    <source>
        <dbReference type="PIRSR" id="PIRSR004789-50"/>
    </source>
</evidence>
<feature type="binding site" evidence="6">
    <location>
        <position position="39"/>
    </location>
    <ligand>
        <name>Fe cation</name>
        <dbReference type="ChEBI" id="CHEBI:24875"/>
        <label>1</label>
    </ligand>
</feature>
<dbReference type="Gene3D" id="3.60.21.10">
    <property type="match status" value="1"/>
</dbReference>
<gene>
    <name evidence="7" type="ORF">COX41_04690</name>
</gene>
<evidence type="ECO:0000313" key="8">
    <source>
        <dbReference type="Proteomes" id="UP000231292"/>
    </source>
</evidence>
<evidence type="ECO:0000256" key="3">
    <source>
        <dbReference type="ARBA" id="ARBA00023004"/>
    </source>
</evidence>
<dbReference type="AlphaFoldDB" id="A0A2G9YK64"/>
<dbReference type="InterPro" id="IPR029052">
    <property type="entry name" value="Metallo-depent_PP-like"/>
</dbReference>
<keyword evidence="1 6" id="KW-0479">Metal-binding</keyword>
<reference evidence="7 8" key="1">
    <citation type="submission" date="2017-09" db="EMBL/GenBank/DDBJ databases">
        <title>Depth-based differentiation of microbial function through sediment-hosted aquifers and enrichment of novel symbionts in the deep terrestrial subsurface.</title>
        <authorList>
            <person name="Probst A.J."/>
            <person name="Ladd B."/>
            <person name="Jarett J.K."/>
            <person name="Geller-Mcgrath D.E."/>
            <person name="Sieber C.M."/>
            <person name="Emerson J.B."/>
            <person name="Anantharaman K."/>
            <person name="Thomas B.C."/>
            <person name="Malmstrom R."/>
            <person name="Stieglmeier M."/>
            <person name="Klingl A."/>
            <person name="Woyke T."/>
            <person name="Ryan C.M."/>
            <person name="Banfield J.F."/>
        </authorList>
    </citation>
    <scope>NUCLEOTIDE SEQUENCE [LARGE SCALE GENOMIC DNA]</scope>
    <source>
        <strain evidence="7">CG23_combo_of_CG06-09_8_20_14_all_41_10</strain>
    </source>
</reference>
<feature type="binding site" evidence="6">
    <location>
        <position position="40"/>
    </location>
    <ligand>
        <name>Fe cation</name>
        <dbReference type="ChEBI" id="CHEBI:24875"/>
        <label>1</label>
    </ligand>
</feature>
<dbReference type="InterPro" id="IPR005235">
    <property type="entry name" value="YmdB-like"/>
</dbReference>
<dbReference type="GO" id="GO:0004113">
    <property type="term" value="F:2',3'-cyclic-nucleotide 3'-phosphodiesterase activity"/>
    <property type="evidence" value="ECO:0007669"/>
    <property type="project" value="TreeGrafter"/>
</dbReference>
<sequence>MKILFIGDIVGSPGREAVNKLLPKLKEEHSLDFVIANAENASGGSGITPKVAEELFSSGVDVLTSGDHIWKRKEIFELINREDRILRPLNYPSGAPGKGSNIFNTKSGQKLGVINVCGRVFMEALDCPFRAALAAQEELIKETKIIIVDIHAEATSEKIALGWYLDGKVSAVLGTHTHIQTADERILPQGTAYITDVGMAGPYDSVIGRRVDDVLTRFLTSIPVRFEVAQDNIQLHAAVVDIEEKSGKARSILRIQEKLNNSSSTGSPL</sequence>
<feature type="binding site" evidence="6">
    <location>
        <position position="67"/>
    </location>
    <ligand>
        <name>Fe cation</name>
        <dbReference type="ChEBI" id="CHEBI:24875"/>
        <label>2</label>
    </ligand>
</feature>
<feature type="binding site" evidence="6">
    <location>
        <position position="151"/>
    </location>
    <ligand>
        <name>Fe cation</name>
        <dbReference type="ChEBI" id="CHEBI:24875"/>
        <label>2</label>
    </ligand>
</feature>
<accession>A0A2G9YK64</accession>
<dbReference type="PANTHER" id="PTHR36303">
    <property type="entry name" value="2',3'-CYCLIC-NUCLEOTIDE 2'-PHOSPHODIESTERASE"/>
    <property type="match status" value="1"/>
</dbReference>
<dbReference type="FunFam" id="3.60.21.10:FF:000016">
    <property type="entry name" value="Putative metallophosphoesterase"/>
    <property type="match status" value="1"/>
</dbReference>
<evidence type="ECO:0000313" key="7">
    <source>
        <dbReference type="EMBL" id="PIP19113.1"/>
    </source>
</evidence>
<evidence type="ECO:0000256" key="1">
    <source>
        <dbReference type="ARBA" id="ARBA00022723"/>
    </source>
</evidence>
<dbReference type="Pfam" id="PF13277">
    <property type="entry name" value="YmdB"/>
    <property type="match status" value="1"/>
</dbReference>
<feature type="active site" description="Proton donor" evidence="5">
    <location>
        <position position="68"/>
    </location>
</feature>
<feature type="binding site" evidence="6">
    <location>
        <position position="178"/>
    </location>
    <ligand>
        <name>Fe cation</name>
        <dbReference type="ChEBI" id="CHEBI:24875"/>
        <label>1</label>
    </ligand>
</feature>
<comment type="caution">
    <text evidence="7">The sequence shown here is derived from an EMBL/GenBank/DDBJ whole genome shotgun (WGS) entry which is preliminary data.</text>
</comment>
<dbReference type="SUPFAM" id="SSF56300">
    <property type="entry name" value="Metallo-dependent phosphatases"/>
    <property type="match status" value="1"/>
</dbReference>
<keyword evidence="2" id="KW-0378">Hydrolase</keyword>
<dbReference type="EMBL" id="PCRK01000114">
    <property type="protein sequence ID" value="PIP19113.1"/>
    <property type="molecule type" value="Genomic_DNA"/>
</dbReference>
<proteinExistence type="inferred from homology"/>
<organism evidence="7 8">
    <name type="scientific">Candidatus Sherwoodlollariibacterium unditelluris</name>
    <dbReference type="NCBI Taxonomy" id="1974757"/>
    <lineage>
        <taxon>Bacteria</taxon>
        <taxon>Pseudomonadati</taxon>
        <taxon>Candidatus Omnitrophota</taxon>
        <taxon>Candidatus Sherwoodlollariibacterium</taxon>
    </lineage>
</organism>
<feature type="binding site" evidence="6">
    <location>
        <position position="8"/>
    </location>
    <ligand>
        <name>Fe cation</name>
        <dbReference type="ChEBI" id="CHEBI:24875"/>
        <label>1</label>
    </ligand>
</feature>
<evidence type="ECO:0000256" key="2">
    <source>
        <dbReference type="ARBA" id="ARBA00022801"/>
    </source>
</evidence>
<dbReference type="PIRSF" id="PIRSF004789">
    <property type="entry name" value="DR1281"/>
    <property type="match status" value="1"/>
</dbReference>
<feature type="binding site" evidence="6">
    <location>
        <position position="176"/>
    </location>
    <ligand>
        <name>Fe cation</name>
        <dbReference type="ChEBI" id="CHEBI:24875"/>
        <label>2</label>
    </ligand>
</feature>
<dbReference type="PANTHER" id="PTHR36303:SF1">
    <property type="entry name" value="2',3'-CYCLIC-NUCLEOTIDE 2'-PHOSPHODIESTERASE"/>
    <property type="match status" value="1"/>
</dbReference>
<name>A0A2G9YK64_9BACT</name>